<evidence type="ECO:0000256" key="1">
    <source>
        <dbReference type="SAM" id="Phobius"/>
    </source>
</evidence>
<organism evidence="2 3">
    <name type="scientific">Virgisporangium aliadipatigenens</name>
    <dbReference type="NCBI Taxonomy" id="741659"/>
    <lineage>
        <taxon>Bacteria</taxon>
        <taxon>Bacillati</taxon>
        <taxon>Actinomycetota</taxon>
        <taxon>Actinomycetes</taxon>
        <taxon>Micromonosporales</taxon>
        <taxon>Micromonosporaceae</taxon>
        <taxon>Virgisporangium</taxon>
    </lineage>
</organism>
<evidence type="ECO:0000313" key="2">
    <source>
        <dbReference type="EMBL" id="GIJ48978.1"/>
    </source>
</evidence>
<feature type="transmembrane region" description="Helical" evidence="1">
    <location>
        <begin position="157"/>
        <end position="180"/>
    </location>
</feature>
<evidence type="ECO:0000313" key="3">
    <source>
        <dbReference type="Proteomes" id="UP000619260"/>
    </source>
</evidence>
<evidence type="ECO:0008006" key="4">
    <source>
        <dbReference type="Google" id="ProtNLM"/>
    </source>
</evidence>
<comment type="caution">
    <text evidence="2">The sequence shown here is derived from an EMBL/GenBank/DDBJ whole genome shotgun (WGS) entry which is preliminary data.</text>
</comment>
<reference evidence="2" key="1">
    <citation type="submission" date="2021-01" db="EMBL/GenBank/DDBJ databases">
        <title>Whole genome shotgun sequence of Virgisporangium aliadipatigenens NBRC 105644.</title>
        <authorList>
            <person name="Komaki H."/>
            <person name="Tamura T."/>
        </authorList>
    </citation>
    <scope>NUCLEOTIDE SEQUENCE</scope>
    <source>
        <strain evidence="2">NBRC 105644</strain>
    </source>
</reference>
<keyword evidence="1" id="KW-1133">Transmembrane helix</keyword>
<proteinExistence type="predicted"/>
<keyword evidence="3" id="KW-1185">Reference proteome</keyword>
<dbReference type="Proteomes" id="UP000619260">
    <property type="component" value="Unassembled WGS sequence"/>
</dbReference>
<feature type="transmembrane region" description="Helical" evidence="1">
    <location>
        <begin position="38"/>
        <end position="56"/>
    </location>
</feature>
<feature type="transmembrane region" description="Helical" evidence="1">
    <location>
        <begin position="130"/>
        <end position="151"/>
    </location>
</feature>
<accession>A0A8J3YRD5</accession>
<name>A0A8J3YRD5_9ACTN</name>
<gene>
    <name evidence="2" type="ORF">Val02_58640</name>
</gene>
<sequence length="184" mass="20222">MGGAALADSDITTGRLLLLEYERIKEEQRSRITFRDNTFYATLATMAAVIAAVLQAGGTPSLLLLIPPVSIVLGWTYLMNDVTVSAIGHYIRTELTPRLTAIVADDEAVFGWERAHRADDRRVSRKALQLAIEFMMFVVAPLITLVVYWLNDGPHPGLLAVSVVEAVGVLVLAVQIVLYADWSR</sequence>
<protein>
    <recommendedName>
        <fullName evidence="4">Integral membrane protein</fullName>
    </recommendedName>
</protein>
<dbReference type="EMBL" id="BOPF01000023">
    <property type="protein sequence ID" value="GIJ48978.1"/>
    <property type="molecule type" value="Genomic_DNA"/>
</dbReference>
<dbReference type="AlphaFoldDB" id="A0A8J3YRD5"/>
<keyword evidence="1" id="KW-0472">Membrane</keyword>
<keyword evidence="1" id="KW-0812">Transmembrane</keyword>